<protein>
    <submittedName>
        <fullName evidence="2">Sugar phosphate isomerase/epimerase</fullName>
    </submittedName>
</protein>
<dbReference type="PANTHER" id="PTHR12110">
    <property type="entry name" value="HYDROXYPYRUVATE ISOMERASE"/>
    <property type="match status" value="1"/>
</dbReference>
<keyword evidence="2" id="KW-0413">Isomerase</keyword>
<evidence type="ECO:0000259" key="1">
    <source>
        <dbReference type="Pfam" id="PF01261"/>
    </source>
</evidence>
<dbReference type="Gene3D" id="3.20.20.150">
    <property type="entry name" value="Divalent-metal-dependent TIM barrel enzymes"/>
    <property type="match status" value="1"/>
</dbReference>
<gene>
    <name evidence="2" type="ORF">E3J48_03935</name>
</gene>
<dbReference type="Proteomes" id="UP000319130">
    <property type="component" value="Unassembled WGS sequence"/>
</dbReference>
<evidence type="ECO:0000313" key="2">
    <source>
        <dbReference type="EMBL" id="TET62647.1"/>
    </source>
</evidence>
<sequence>MKYSVITGFLGKLQDRFTEYQTNRDIEEKFELASRIEGLDGLEVCYPADFADLKLLEDLLDKYSLDVSSLNVNLKKERRWANGSLTSLDEKIRQQAVNVLNKAMDLAPQIGCEVVTVCLLIDGHDYPFQVDYRRAWRYLVEGVREVCTHRDDVKLSIEYKMSEPVAHTIVGDVGKALYLCEEVGKDNVGVTLDLGHALYAGENPAESACLLAEKGRLFLVHINDNYRNWDWDLIPGFVNFWDYIEVFFYLREYGYQAWMSLDVFPKNIDPVEVFGRSIEFARNIEKIVERISSEEIFQLINERNVPAVFSYLQNKSLNIG</sequence>
<dbReference type="AlphaFoldDB" id="A0A523W6M4"/>
<dbReference type="InterPro" id="IPR050312">
    <property type="entry name" value="IolE/XylAMocC-like"/>
</dbReference>
<reference evidence="2 3" key="1">
    <citation type="submission" date="2019-03" db="EMBL/GenBank/DDBJ databases">
        <title>Metabolic potential of uncultured bacteria and archaea associated with petroleum seepage in deep-sea sediments.</title>
        <authorList>
            <person name="Dong X."/>
            <person name="Hubert C."/>
        </authorList>
    </citation>
    <scope>NUCLEOTIDE SEQUENCE [LARGE SCALE GENOMIC DNA]</scope>
    <source>
        <strain evidence="2">E29_bin52</strain>
    </source>
</reference>
<dbReference type="GO" id="GO:0016853">
    <property type="term" value="F:isomerase activity"/>
    <property type="evidence" value="ECO:0007669"/>
    <property type="project" value="UniProtKB-KW"/>
</dbReference>
<accession>A0A523W6M4</accession>
<proteinExistence type="predicted"/>
<dbReference type="SUPFAM" id="SSF51658">
    <property type="entry name" value="Xylose isomerase-like"/>
    <property type="match status" value="1"/>
</dbReference>
<dbReference type="PANTHER" id="PTHR12110:SF21">
    <property type="entry name" value="XYLOSE ISOMERASE-LIKE TIM BARREL DOMAIN-CONTAINING PROTEIN"/>
    <property type="match status" value="1"/>
</dbReference>
<evidence type="ECO:0000313" key="3">
    <source>
        <dbReference type="Proteomes" id="UP000319130"/>
    </source>
</evidence>
<name>A0A523W6M4_UNCAE</name>
<feature type="domain" description="Xylose isomerase-like TIM barrel" evidence="1">
    <location>
        <begin position="31"/>
        <end position="283"/>
    </location>
</feature>
<dbReference type="EMBL" id="SOIZ01000171">
    <property type="protein sequence ID" value="TET62647.1"/>
    <property type="molecule type" value="Genomic_DNA"/>
</dbReference>
<dbReference type="InterPro" id="IPR013022">
    <property type="entry name" value="Xyl_isomerase-like_TIM-brl"/>
</dbReference>
<comment type="caution">
    <text evidence="2">The sequence shown here is derived from an EMBL/GenBank/DDBJ whole genome shotgun (WGS) entry which is preliminary data.</text>
</comment>
<dbReference type="InterPro" id="IPR036237">
    <property type="entry name" value="Xyl_isomerase-like_sf"/>
</dbReference>
<organism evidence="2 3">
    <name type="scientific">Aerophobetes bacterium</name>
    <dbReference type="NCBI Taxonomy" id="2030807"/>
    <lineage>
        <taxon>Bacteria</taxon>
        <taxon>Candidatus Aerophobota</taxon>
    </lineage>
</organism>
<dbReference type="Pfam" id="PF01261">
    <property type="entry name" value="AP_endonuc_2"/>
    <property type="match status" value="1"/>
</dbReference>